<evidence type="ECO:0000256" key="3">
    <source>
        <dbReference type="ARBA" id="ARBA00022989"/>
    </source>
</evidence>
<reference evidence="7 8" key="1">
    <citation type="submission" date="2021-02" db="EMBL/GenBank/DDBJ databases">
        <title>Plant Genome Project.</title>
        <authorList>
            <person name="Zhang R.-G."/>
        </authorList>
    </citation>
    <scope>NUCLEOTIDE SEQUENCE [LARGE SCALE GENOMIC DNA]</scope>
    <source>
        <tissue evidence="7">Leaves</tissue>
    </source>
</reference>
<keyword evidence="4 6" id="KW-0472">Membrane</keyword>
<proteinExistence type="predicted"/>
<dbReference type="EMBL" id="JAFEMO010000005">
    <property type="protein sequence ID" value="KAH7570703.1"/>
    <property type="molecule type" value="Genomic_DNA"/>
</dbReference>
<organism evidence="7 8">
    <name type="scientific">Xanthoceras sorbifolium</name>
    <dbReference type="NCBI Taxonomy" id="99658"/>
    <lineage>
        <taxon>Eukaryota</taxon>
        <taxon>Viridiplantae</taxon>
        <taxon>Streptophyta</taxon>
        <taxon>Embryophyta</taxon>
        <taxon>Tracheophyta</taxon>
        <taxon>Spermatophyta</taxon>
        <taxon>Magnoliopsida</taxon>
        <taxon>eudicotyledons</taxon>
        <taxon>Gunneridae</taxon>
        <taxon>Pentapetalae</taxon>
        <taxon>rosids</taxon>
        <taxon>malvids</taxon>
        <taxon>Sapindales</taxon>
        <taxon>Sapindaceae</taxon>
        <taxon>Xanthoceroideae</taxon>
        <taxon>Xanthoceras</taxon>
    </lineage>
</organism>
<feature type="transmembrane region" description="Helical" evidence="6">
    <location>
        <begin position="111"/>
        <end position="132"/>
    </location>
</feature>
<feature type="transmembrane region" description="Helical" evidence="6">
    <location>
        <begin position="157"/>
        <end position="179"/>
    </location>
</feature>
<sequence>MAKKKIGSYVEFLLKLLNSIFFLFALAALFYSLYFFFKWKHYASMKPQSHKPKQEPPARLLLAFGASKWLFEELPSPWFVYFTMAISALLIFISCFGYIGSTIRSPCCLCFYSVILVGFILAELGIGALVLFGRDSKKDLPRDKTGTLLSTYQKWKIIRWVALAILTLEVIALFLAMYLRCGYRGSNDRDREESIIRADSLRRAAARRSNTRTAAPPPTGGRVLQTTSPKKTPS</sequence>
<evidence type="ECO:0000313" key="8">
    <source>
        <dbReference type="Proteomes" id="UP000827721"/>
    </source>
</evidence>
<gene>
    <name evidence="7" type="ORF">JRO89_XS05G0162700</name>
</gene>
<evidence type="ECO:0000256" key="2">
    <source>
        <dbReference type="ARBA" id="ARBA00022692"/>
    </source>
</evidence>
<accession>A0ABQ8I257</accession>
<evidence type="ECO:0000256" key="4">
    <source>
        <dbReference type="ARBA" id="ARBA00023136"/>
    </source>
</evidence>
<protein>
    <submittedName>
        <fullName evidence="7">Uncharacterized protein</fullName>
    </submittedName>
</protein>
<comment type="caution">
    <text evidence="7">The sequence shown here is derived from an EMBL/GenBank/DDBJ whole genome shotgun (WGS) entry which is preliminary data.</text>
</comment>
<comment type="subcellular location">
    <subcellularLocation>
        <location evidence="1">Membrane</location>
        <topology evidence="1">Multi-pass membrane protein</topology>
    </subcellularLocation>
</comment>
<evidence type="ECO:0000313" key="7">
    <source>
        <dbReference type="EMBL" id="KAH7570703.1"/>
    </source>
</evidence>
<feature type="transmembrane region" description="Helical" evidence="6">
    <location>
        <begin position="12"/>
        <end position="37"/>
    </location>
</feature>
<evidence type="ECO:0000256" key="1">
    <source>
        <dbReference type="ARBA" id="ARBA00004141"/>
    </source>
</evidence>
<keyword evidence="3 6" id="KW-1133">Transmembrane helix</keyword>
<dbReference type="Proteomes" id="UP000827721">
    <property type="component" value="Unassembled WGS sequence"/>
</dbReference>
<dbReference type="Pfam" id="PF00335">
    <property type="entry name" value="Tetraspanin"/>
    <property type="match status" value="1"/>
</dbReference>
<name>A0ABQ8I257_9ROSI</name>
<feature type="compositionally biased region" description="Polar residues" evidence="5">
    <location>
        <begin position="224"/>
        <end position="234"/>
    </location>
</feature>
<keyword evidence="2 6" id="KW-0812">Transmembrane</keyword>
<feature type="transmembrane region" description="Helical" evidence="6">
    <location>
        <begin position="78"/>
        <end position="99"/>
    </location>
</feature>
<keyword evidence="8" id="KW-1185">Reference proteome</keyword>
<evidence type="ECO:0000256" key="5">
    <source>
        <dbReference type="SAM" id="MobiDB-lite"/>
    </source>
</evidence>
<dbReference type="InterPro" id="IPR018499">
    <property type="entry name" value="Tetraspanin/Peripherin"/>
</dbReference>
<feature type="region of interest" description="Disordered" evidence="5">
    <location>
        <begin position="202"/>
        <end position="234"/>
    </location>
</feature>
<evidence type="ECO:0000256" key="6">
    <source>
        <dbReference type="SAM" id="Phobius"/>
    </source>
</evidence>